<feature type="chain" id="PRO_5043988388" description="Secreted protein" evidence="1">
    <location>
        <begin position="19"/>
        <end position="99"/>
    </location>
</feature>
<feature type="signal peptide" evidence="1">
    <location>
        <begin position="1"/>
        <end position="18"/>
    </location>
</feature>
<organism evidence="2 3">
    <name type="scientific">Plakobranchus ocellatus</name>
    <dbReference type="NCBI Taxonomy" id="259542"/>
    <lineage>
        <taxon>Eukaryota</taxon>
        <taxon>Metazoa</taxon>
        <taxon>Spiralia</taxon>
        <taxon>Lophotrochozoa</taxon>
        <taxon>Mollusca</taxon>
        <taxon>Gastropoda</taxon>
        <taxon>Heterobranchia</taxon>
        <taxon>Euthyneura</taxon>
        <taxon>Panpulmonata</taxon>
        <taxon>Sacoglossa</taxon>
        <taxon>Placobranchoidea</taxon>
        <taxon>Plakobranchidae</taxon>
        <taxon>Plakobranchus</taxon>
    </lineage>
</organism>
<protein>
    <recommendedName>
        <fullName evidence="4">Secreted protein</fullName>
    </recommendedName>
</protein>
<keyword evidence="3" id="KW-1185">Reference proteome</keyword>
<dbReference type="AlphaFoldDB" id="A0AAV3XW47"/>
<comment type="caution">
    <text evidence="2">The sequence shown here is derived from an EMBL/GenBank/DDBJ whole genome shotgun (WGS) entry which is preliminary data.</text>
</comment>
<keyword evidence="1" id="KW-0732">Signal</keyword>
<accession>A0AAV3XW47</accession>
<evidence type="ECO:0000313" key="2">
    <source>
        <dbReference type="EMBL" id="GFN74634.1"/>
    </source>
</evidence>
<sequence length="99" mass="10129">MVISIGGSSAFLLLATEAAPRAASVQGFFASSGHGDGQGLFFFKSLGSSLDSAPELPDCHGAQPRKHVPRHSSVVSRLPWSYTPSRGCGTATGIGSSPI</sequence>
<dbReference type="EMBL" id="BLXT01000154">
    <property type="protein sequence ID" value="GFN74634.1"/>
    <property type="molecule type" value="Genomic_DNA"/>
</dbReference>
<evidence type="ECO:0008006" key="4">
    <source>
        <dbReference type="Google" id="ProtNLM"/>
    </source>
</evidence>
<reference evidence="2 3" key="1">
    <citation type="journal article" date="2021" name="Elife">
        <title>Chloroplast acquisition without the gene transfer in kleptoplastic sea slugs, Plakobranchus ocellatus.</title>
        <authorList>
            <person name="Maeda T."/>
            <person name="Takahashi S."/>
            <person name="Yoshida T."/>
            <person name="Shimamura S."/>
            <person name="Takaki Y."/>
            <person name="Nagai Y."/>
            <person name="Toyoda A."/>
            <person name="Suzuki Y."/>
            <person name="Arimoto A."/>
            <person name="Ishii H."/>
            <person name="Satoh N."/>
            <person name="Nishiyama T."/>
            <person name="Hasebe M."/>
            <person name="Maruyama T."/>
            <person name="Minagawa J."/>
            <person name="Obokata J."/>
            <person name="Shigenobu S."/>
        </authorList>
    </citation>
    <scope>NUCLEOTIDE SEQUENCE [LARGE SCALE GENOMIC DNA]</scope>
</reference>
<name>A0AAV3XW47_9GAST</name>
<evidence type="ECO:0000256" key="1">
    <source>
        <dbReference type="SAM" id="SignalP"/>
    </source>
</evidence>
<gene>
    <name evidence="2" type="ORF">PoB_000114000</name>
</gene>
<proteinExistence type="predicted"/>
<evidence type="ECO:0000313" key="3">
    <source>
        <dbReference type="Proteomes" id="UP000735302"/>
    </source>
</evidence>
<dbReference type="Proteomes" id="UP000735302">
    <property type="component" value="Unassembled WGS sequence"/>
</dbReference>